<gene>
    <name evidence="13" type="ORF">PZA18_01035</name>
</gene>
<evidence type="ECO:0000313" key="13">
    <source>
        <dbReference type="EMBL" id="MDK2122627.1"/>
    </source>
</evidence>
<dbReference type="Gene3D" id="3.30.2010.10">
    <property type="entry name" value="Metalloproteases ('zincins'), catalytic domain"/>
    <property type="match status" value="1"/>
</dbReference>
<name>A0ABT7DRD5_9NEIS</name>
<evidence type="ECO:0000256" key="8">
    <source>
        <dbReference type="ARBA" id="ARBA00022989"/>
    </source>
</evidence>
<comment type="cofactor">
    <cofactor evidence="1">
        <name>Zn(2+)</name>
        <dbReference type="ChEBI" id="CHEBI:29105"/>
    </cofactor>
</comment>
<evidence type="ECO:0000256" key="6">
    <source>
        <dbReference type="ARBA" id="ARBA00022801"/>
    </source>
</evidence>
<evidence type="ECO:0000256" key="1">
    <source>
        <dbReference type="ARBA" id="ARBA00001947"/>
    </source>
</evidence>
<dbReference type="InterPro" id="IPR050083">
    <property type="entry name" value="HtpX_protease"/>
</dbReference>
<feature type="transmembrane region" description="Helical" evidence="11">
    <location>
        <begin position="65"/>
        <end position="86"/>
    </location>
</feature>
<evidence type="ECO:0000256" key="5">
    <source>
        <dbReference type="ARBA" id="ARBA00022723"/>
    </source>
</evidence>
<keyword evidence="9" id="KW-0482">Metalloprotease</keyword>
<keyword evidence="5" id="KW-0479">Metal-binding</keyword>
<evidence type="ECO:0000259" key="12">
    <source>
        <dbReference type="Pfam" id="PF01435"/>
    </source>
</evidence>
<keyword evidence="10 11" id="KW-0472">Membrane</keyword>
<feature type="domain" description="Peptidase M48" evidence="12">
    <location>
        <begin position="127"/>
        <end position="341"/>
    </location>
</feature>
<dbReference type="CDD" id="cd07328">
    <property type="entry name" value="M48_Ste24p_like"/>
    <property type="match status" value="1"/>
</dbReference>
<accession>A0ABT7DRD5</accession>
<keyword evidence="8 11" id="KW-1133">Transmembrane helix</keyword>
<organism evidence="13 14">
    <name type="scientific">Parachitinimonas caeni</name>
    <dbReference type="NCBI Taxonomy" id="3031301"/>
    <lineage>
        <taxon>Bacteria</taxon>
        <taxon>Pseudomonadati</taxon>
        <taxon>Pseudomonadota</taxon>
        <taxon>Betaproteobacteria</taxon>
        <taxon>Neisseriales</taxon>
        <taxon>Chitinibacteraceae</taxon>
        <taxon>Parachitinimonas</taxon>
    </lineage>
</organism>
<evidence type="ECO:0000256" key="2">
    <source>
        <dbReference type="ARBA" id="ARBA00022475"/>
    </source>
</evidence>
<protein>
    <submittedName>
        <fullName evidence="13">M48 family metallopeptidase</fullName>
    </submittedName>
</protein>
<keyword evidence="2" id="KW-1003">Cell membrane</keyword>
<dbReference type="InterPro" id="IPR001915">
    <property type="entry name" value="Peptidase_M48"/>
</dbReference>
<dbReference type="PANTHER" id="PTHR43221:SF2">
    <property type="entry name" value="PROTEASE HTPX HOMOLOG"/>
    <property type="match status" value="1"/>
</dbReference>
<evidence type="ECO:0000256" key="4">
    <source>
        <dbReference type="ARBA" id="ARBA00022692"/>
    </source>
</evidence>
<feature type="transmembrane region" description="Helical" evidence="11">
    <location>
        <begin position="30"/>
        <end position="59"/>
    </location>
</feature>
<evidence type="ECO:0000256" key="3">
    <source>
        <dbReference type="ARBA" id="ARBA00022670"/>
    </source>
</evidence>
<dbReference type="PANTHER" id="PTHR43221">
    <property type="entry name" value="PROTEASE HTPX"/>
    <property type="match status" value="1"/>
</dbReference>
<evidence type="ECO:0000256" key="9">
    <source>
        <dbReference type="ARBA" id="ARBA00023049"/>
    </source>
</evidence>
<proteinExistence type="predicted"/>
<dbReference type="Pfam" id="PF01435">
    <property type="entry name" value="Peptidase_M48"/>
    <property type="match status" value="1"/>
</dbReference>
<evidence type="ECO:0000313" key="14">
    <source>
        <dbReference type="Proteomes" id="UP001172778"/>
    </source>
</evidence>
<dbReference type="RefSeq" id="WP_284098909.1">
    <property type="nucleotide sequence ID" value="NZ_JARRAF010000001.1"/>
</dbReference>
<keyword evidence="14" id="KW-1185">Reference proteome</keyword>
<dbReference type="Proteomes" id="UP001172778">
    <property type="component" value="Unassembled WGS sequence"/>
</dbReference>
<evidence type="ECO:0000256" key="11">
    <source>
        <dbReference type="SAM" id="Phobius"/>
    </source>
</evidence>
<evidence type="ECO:0000256" key="7">
    <source>
        <dbReference type="ARBA" id="ARBA00022833"/>
    </source>
</evidence>
<reference evidence="13" key="1">
    <citation type="submission" date="2023-03" db="EMBL/GenBank/DDBJ databases">
        <title>Chitinimonas shenzhenensis gen. nov., sp. nov., a novel member of family Burkholderiaceae isolated from activated sludge collected in Shen Zhen, China.</title>
        <authorList>
            <person name="Wang X."/>
        </authorList>
    </citation>
    <scope>NUCLEOTIDE SEQUENCE</scope>
    <source>
        <strain evidence="13">DQS-5</strain>
    </source>
</reference>
<comment type="caution">
    <text evidence="13">The sequence shown here is derived from an EMBL/GenBank/DDBJ whole genome shotgun (WGS) entry which is preliminary data.</text>
</comment>
<keyword evidence="4 11" id="KW-0812">Transmembrane</keyword>
<dbReference type="EMBL" id="JARRAF010000001">
    <property type="protein sequence ID" value="MDK2122627.1"/>
    <property type="molecule type" value="Genomic_DNA"/>
</dbReference>
<evidence type="ECO:0000256" key="10">
    <source>
        <dbReference type="ARBA" id="ARBA00023136"/>
    </source>
</evidence>
<keyword evidence="7" id="KW-0862">Zinc</keyword>
<keyword evidence="3" id="KW-0645">Protease</keyword>
<keyword evidence="6" id="KW-0378">Hydrolase</keyword>
<sequence length="519" mass="59168">MYLRLENFDVSVAEHQQMLQKHPVRFRLQVAAFSLLGLLIFGGVLGTGVLVLLLVVVLVLSLKGLLVLLKFLNVVWVLLIPVWGFLRIGWRTVASPSPMPNGRWIKPHEAPALFADLARMRQQLRGPKIHGVLLTEDFNAFAISRPLGGFWFLGLRRHYIGLGVPLIQTLSEAEAMAVVAHEYGHLSGHPSRFDSAIYRLRIFLLHMLDEASRWKDWPSRLLVRVLNWYVPRFDVLVFALCRNAEYGADRASARLVSPHTAADALMRFSIAAAYLQEDFWQKIYARVEQEPQPEARPWFELPALIRCDPDREISMRILRRRLAQETNYFDTHPALSDRLQAMGLDPDQILIEGRSIAPVADQTAAEAWFGDHLSEVLAEFDQRWRDGIATQWQERHQELTQSKARRMELEANSSRSVAEEWELLLFRIQADELEDDDAAVDAFFGLHPDHAPAVLAYGRRWLGEQPQKAITAIHRAMLLQPDLAPAAAALLASYWEDRDTHRHALYKLMASHLGGEPHV</sequence>